<dbReference type="Gene3D" id="1.10.10.60">
    <property type="entry name" value="Homeodomain-like"/>
    <property type="match status" value="1"/>
</dbReference>
<reference evidence="1 2" key="1">
    <citation type="submission" date="2014-08" db="EMBL/GenBank/DDBJ databases">
        <title>Whole genome shotgun sequence of Rhizobium rubi NBRC 13261.</title>
        <authorList>
            <person name="Katano-Makiyama Y."/>
            <person name="Hosoyama A."/>
            <person name="Hashimoto M."/>
            <person name="Hosoyama Y."/>
            <person name="Noguchi M."/>
            <person name="Tsuchikane K."/>
            <person name="Uohara A."/>
            <person name="Ohji S."/>
            <person name="Ichikawa N."/>
            <person name="Kimura A."/>
            <person name="Yamazoe A."/>
            <person name="Fujita N."/>
        </authorList>
    </citation>
    <scope>NUCLEOTIDE SEQUENCE [LARGE SCALE GENOMIC DNA]</scope>
    <source>
        <strain evidence="1 2">NBRC 13261</strain>
    </source>
</reference>
<name>A0A081CRP5_9HYPH</name>
<sequence length="163" mass="18803">MTDNKRPVGGQTVYTQQKADFVLRELAEGQSLRRICIMEEALAFEPPLKPSTVRQWVYDDVDGFAARYAHARDLGIEAMADEMFDIADDGRNDYMTITKGDYEYNVEDKEVTNRSKLRVDTRKWYLSKLAPKRYGDKIEVDAKVNGELKIVRKFYGDKESSDT</sequence>
<comment type="caution">
    <text evidence="1">The sequence shown here is derived from an EMBL/GenBank/DDBJ whole genome shotgun (WGS) entry which is preliminary data.</text>
</comment>
<evidence type="ECO:0008006" key="3">
    <source>
        <dbReference type="Google" id="ProtNLM"/>
    </source>
</evidence>
<dbReference type="Proteomes" id="UP000028701">
    <property type="component" value="Unassembled WGS sequence"/>
</dbReference>
<evidence type="ECO:0000313" key="2">
    <source>
        <dbReference type="Proteomes" id="UP000028701"/>
    </source>
</evidence>
<organism evidence="1 2">
    <name type="scientific">Agrobacterium rubi TR3 = NBRC 13261</name>
    <dbReference type="NCBI Taxonomy" id="1368415"/>
    <lineage>
        <taxon>Bacteria</taxon>
        <taxon>Pseudomonadati</taxon>
        <taxon>Pseudomonadota</taxon>
        <taxon>Alphaproteobacteria</taxon>
        <taxon>Hyphomicrobiales</taxon>
        <taxon>Rhizobiaceae</taxon>
        <taxon>Rhizobium/Agrobacterium group</taxon>
        <taxon>Agrobacterium</taxon>
    </lineage>
</organism>
<dbReference type="AlphaFoldDB" id="A0A081CRP5"/>
<proteinExistence type="predicted"/>
<dbReference type="eggNOG" id="ENOG5032T8S">
    <property type="taxonomic scope" value="Bacteria"/>
</dbReference>
<evidence type="ECO:0000313" key="1">
    <source>
        <dbReference type="EMBL" id="GAK69341.1"/>
    </source>
</evidence>
<protein>
    <recommendedName>
        <fullName evidence="3">Terminase small subunit</fullName>
    </recommendedName>
</protein>
<dbReference type="EMBL" id="BBJU01000004">
    <property type="protein sequence ID" value="GAK69341.1"/>
    <property type="molecule type" value="Genomic_DNA"/>
</dbReference>
<dbReference type="InterPro" id="IPR048683">
    <property type="entry name" value="Sf6_terminase"/>
</dbReference>
<gene>
    <name evidence="1" type="ORF">RRU01S_04_01630</name>
</gene>
<accession>A0A081CRP5</accession>
<dbReference type="OrthoDB" id="7573036at2"/>
<dbReference type="Pfam" id="PF20901">
    <property type="entry name" value="Sf6_terminase"/>
    <property type="match status" value="1"/>
</dbReference>